<evidence type="ECO:0000256" key="4">
    <source>
        <dbReference type="SAM" id="SignalP"/>
    </source>
</evidence>
<gene>
    <name evidence="6" type="ORF">QR680_006231</name>
</gene>
<dbReference type="InterPro" id="IPR036084">
    <property type="entry name" value="Ser_inhib-like_sf"/>
</dbReference>
<organism evidence="6 7">
    <name type="scientific">Steinernema hermaphroditum</name>
    <dbReference type="NCBI Taxonomy" id="289476"/>
    <lineage>
        <taxon>Eukaryota</taxon>
        <taxon>Metazoa</taxon>
        <taxon>Ecdysozoa</taxon>
        <taxon>Nematoda</taxon>
        <taxon>Chromadorea</taxon>
        <taxon>Rhabditida</taxon>
        <taxon>Tylenchina</taxon>
        <taxon>Panagrolaimomorpha</taxon>
        <taxon>Strongyloidoidea</taxon>
        <taxon>Steinernematidae</taxon>
        <taxon>Steinernema</taxon>
    </lineage>
</organism>
<dbReference type="Pfam" id="PF01826">
    <property type="entry name" value="TIL"/>
    <property type="match status" value="1"/>
</dbReference>
<keyword evidence="1" id="KW-0646">Protease inhibitor</keyword>
<evidence type="ECO:0000256" key="1">
    <source>
        <dbReference type="ARBA" id="ARBA00022690"/>
    </source>
</evidence>
<dbReference type="InterPro" id="IPR002919">
    <property type="entry name" value="TIL_dom"/>
</dbReference>
<dbReference type="EMBL" id="JAUCMV010000003">
    <property type="protein sequence ID" value="KAK0412477.1"/>
    <property type="molecule type" value="Genomic_DNA"/>
</dbReference>
<protein>
    <recommendedName>
        <fullName evidence="5">TIL domain-containing protein</fullName>
    </recommendedName>
</protein>
<evidence type="ECO:0000256" key="2">
    <source>
        <dbReference type="ARBA" id="ARBA00022900"/>
    </source>
</evidence>
<evidence type="ECO:0000259" key="5">
    <source>
        <dbReference type="Pfam" id="PF01826"/>
    </source>
</evidence>
<sequence>MKAAALLLIALFVFAASEEANETAQECEENEIWTNCSSCEPTCWERVKACPKMCYPAKCQCITNYFRDPTGRCVTSDRCPIEDPPKTEVEPQAQQP</sequence>
<dbReference type="PANTHER" id="PTHR23259">
    <property type="entry name" value="RIDDLE"/>
    <property type="match status" value="1"/>
</dbReference>
<name>A0AA39HUV6_9BILA</name>
<dbReference type="GO" id="GO:0004867">
    <property type="term" value="F:serine-type endopeptidase inhibitor activity"/>
    <property type="evidence" value="ECO:0007669"/>
    <property type="project" value="UniProtKB-KW"/>
</dbReference>
<proteinExistence type="predicted"/>
<feature type="domain" description="TIL" evidence="5">
    <location>
        <begin position="27"/>
        <end position="79"/>
    </location>
</feature>
<keyword evidence="4" id="KW-0732">Signal</keyword>
<reference evidence="6" key="1">
    <citation type="submission" date="2023-06" db="EMBL/GenBank/DDBJ databases">
        <title>Genomic analysis of the entomopathogenic nematode Steinernema hermaphroditum.</title>
        <authorList>
            <person name="Schwarz E.M."/>
            <person name="Heppert J.K."/>
            <person name="Baniya A."/>
            <person name="Schwartz H.T."/>
            <person name="Tan C.-H."/>
            <person name="Antoshechkin I."/>
            <person name="Sternberg P.W."/>
            <person name="Goodrich-Blair H."/>
            <person name="Dillman A.R."/>
        </authorList>
    </citation>
    <scope>NUCLEOTIDE SEQUENCE</scope>
    <source>
        <strain evidence="6">PS9179</strain>
        <tissue evidence="6">Whole animal</tissue>
    </source>
</reference>
<dbReference type="Proteomes" id="UP001175271">
    <property type="component" value="Unassembled WGS sequence"/>
</dbReference>
<keyword evidence="7" id="KW-1185">Reference proteome</keyword>
<dbReference type="AlphaFoldDB" id="A0AA39HUV6"/>
<evidence type="ECO:0000256" key="3">
    <source>
        <dbReference type="ARBA" id="ARBA00023157"/>
    </source>
</evidence>
<dbReference type="SUPFAM" id="SSF57567">
    <property type="entry name" value="Serine protease inhibitors"/>
    <property type="match status" value="1"/>
</dbReference>
<feature type="signal peptide" evidence="4">
    <location>
        <begin position="1"/>
        <end position="20"/>
    </location>
</feature>
<accession>A0AA39HUV6</accession>
<keyword evidence="3" id="KW-1015">Disulfide bond</keyword>
<comment type="caution">
    <text evidence="6">The sequence shown here is derived from an EMBL/GenBank/DDBJ whole genome shotgun (WGS) entry which is preliminary data.</text>
</comment>
<evidence type="ECO:0000313" key="7">
    <source>
        <dbReference type="Proteomes" id="UP001175271"/>
    </source>
</evidence>
<keyword evidence="2" id="KW-0722">Serine protease inhibitor</keyword>
<dbReference type="Gene3D" id="2.10.25.10">
    <property type="entry name" value="Laminin"/>
    <property type="match status" value="1"/>
</dbReference>
<dbReference type="CDD" id="cd19941">
    <property type="entry name" value="TIL"/>
    <property type="match status" value="1"/>
</dbReference>
<dbReference type="InterPro" id="IPR051368">
    <property type="entry name" value="SerProtInhib-TIL_Domain"/>
</dbReference>
<dbReference type="PANTHER" id="PTHR23259:SF82">
    <property type="entry name" value="SERINE PROTEASE INHIBITOR 1 PROTEIN"/>
    <property type="match status" value="1"/>
</dbReference>
<feature type="chain" id="PRO_5041311369" description="TIL domain-containing protein" evidence="4">
    <location>
        <begin position="21"/>
        <end position="96"/>
    </location>
</feature>
<evidence type="ECO:0000313" key="6">
    <source>
        <dbReference type="EMBL" id="KAK0412477.1"/>
    </source>
</evidence>